<dbReference type="EMBL" id="CP043424">
    <property type="protein sequence ID" value="QIW12182.1"/>
    <property type="molecule type" value="Genomic_DNA"/>
</dbReference>
<gene>
    <name evidence="1" type="ORF">CDH04_05730</name>
    <name evidence="2" type="ORF">FZC43_05735</name>
</gene>
<dbReference type="AlphaFoldDB" id="A0A2Z4XZ48"/>
<reference evidence="1 3" key="1">
    <citation type="submission" date="2017-06" db="EMBL/GenBank/DDBJ databases">
        <title>Complete genome of Francisella adeliensis.</title>
        <authorList>
            <person name="Vallesi A."/>
            <person name="Sjodin A."/>
        </authorList>
    </citation>
    <scope>NUCLEOTIDE SEQUENCE [LARGE SCALE GENOMIC DNA]</scope>
    <source>
        <strain evidence="1 3">FDC440</strain>
    </source>
</reference>
<protein>
    <submittedName>
        <fullName evidence="1">Uncharacterized protein</fullName>
    </submittedName>
</protein>
<name>A0A2Z4XZ48_9GAMM</name>
<proteinExistence type="predicted"/>
<dbReference type="KEGG" id="fad:CDH04_05730"/>
<keyword evidence="4" id="KW-1185">Reference proteome</keyword>
<evidence type="ECO:0000313" key="3">
    <source>
        <dbReference type="Proteomes" id="UP000251120"/>
    </source>
</evidence>
<accession>A0A2Z4XZ48</accession>
<dbReference type="EMBL" id="CP021781">
    <property type="protein sequence ID" value="AXA33946.1"/>
    <property type="molecule type" value="Genomic_DNA"/>
</dbReference>
<dbReference type="Proteomes" id="UP000681131">
    <property type="component" value="Chromosome"/>
</dbReference>
<evidence type="ECO:0000313" key="4">
    <source>
        <dbReference type="Proteomes" id="UP000681131"/>
    </source>
</evidence>
<sequence>MNKSLKVIKGQIKLHVELAYIDQKVTTLNQDTSLLDNLINVNSNLSAKDAYTIFARYKFRNIVANRKIKDLSGG</sequence>
<dbReference type="Proteomes" id="UP000251120">
    <property type="component" value="Chromosome"/>
</dbReference>
<organism evidence="1 3">
    <name type="scientific">Francisella adeliensis</name>
    <dbReference type="NCBI Taxonomy" id="2007306"/>
    <lineage>
        <taxon>Bacteria</taxon>
        <taxon>Pseudomonadati</taxon>
        <taxon>Pseudomonadota</taxon>
        <taxon>Gammaproteobacteria</taxon>
        <taxon>Thiotrichales</taxon>
        <taxon>Francisellaceae</taxon>
        <taxon>Francisella</taxon>
    </lineage>
</organism>
<evidence type="ECO:0000313" key="2">
    <source>
        <dbReference type="EMBL" id="QIW12182.1"/>
    </source>
</evidence>
<reference evidence="2 4" key="2">
    <citation type="submission" date="2019-08" db="EMBL/GenBank/DDBJ databases">
        <title>Complete genome sequences of Francisella adeliensis (FSC1325 and FSC1326).</title>
        <authorList>
            <person name="Ohrman C."/>
            <person name="Uneklint I."/>
            <person name="Vallesi A."/>
            <person name="Karlsson L."/>
            <person name="Sjodin A."/>
        </authorList>
    </citation>
    <scope>NUCLEOTIDE SEQUENCE [LARGE SCALE GENOMIC DNA]</scope>
    <source>
        <strain evidence="2 4">FSC1325</strain>
    </source>
</reference>
<evidence type="ECO:0000313" key="1">
    <source>
        <dbReference type="EMBL" id="AXA33946.1"/>
    </source>
</evidence>